<dbReference type="GO" id="GO:0046983">
    <property type="term" value="F:protein dimerization activity"/>
    <property type="evidence" value="ECO:0007669"/>
    <property type="project" value="InterPro"/>
</dbReference>
<keyword evidence="1" id="KW-0240">DNA-directed RNA polymerase</keyword>
<accession>A0A9D5KAR1</accession>
<feature type="region of interest" description="Disordered" evidence="3">
    <location>
        <begin position="318"/>
        <end position="337"/>
    </location>
</feature>
<evidence type="ECO:0000256" key="1">
    <source>
        <dbReference type="ARBA" id="ARBA00022478"/>
    </source>
</evidence>
<dbReference type="Gene3D" id="3.30.1360.10">
    <property type="entry name" value="RNA polymerase, RBP11-like subunit"/>
    <property type="match status" value="1"/>
</dbReference>
<dbReference type="Pfam" id="PF01000">
    <property type="entry name" value="RNA_pol_A_bac"/>
    <property type="match status" value="1"/>
</dbReference>
<evidence type="ECO:0000256" key="3">
    <source>
        <dbReference type="SAM" id="MobiDB-lite"/>
    </source>
</evidence>
<dbReference type="SUPFAM" id="SSF55257">
    <property type="entry name" value="RBP11-like subunits of RNA polymerase"/>
    <property type="match status" value="1"/>
</dbReference>
<dbReference type="Proteomes" id="UP000630660">
    <property type="component" value="Unassembled WGS sequence"/>
</dbReference>
<protein>
    <recommendedName>
        <fullName evidence="4">DNA-directed RNA polymerase RpoA/D/Rpb3-type domain-containing protein</fullName>
    </recommendedName>
</protein>
<comment type="caution">
    <text evidence="5">The sequence shown here is derived from an EMBL/GenBank/DDBJ whole genome shotgun (WGS) entry which is preliminary data.</text>
</comment>
<dbReference type="AlphaFoldDB" id="A0A9D5KAR1"/>
<dbReference type="SMART" id="SM00662">
    <property type="entry name" value="RPOLD"/>
    <property type="match status" value="1"/>
</dbReference>
<evidence type="ECO:0000313" key="5">
    <source>
        <dbReference type="EMBL" id="MBD3365632.1"/>
    </source>
</evidence>
<evidence type="ECO:0000259" key="4">
    <source>
        <dbReference type="SMART" id="SM00662"/>
    </source>
</evidence>
<dbReference type="Gene3D" id="2.170.120.12">
    <property type="entry name" value="DNA-directed RNA polymerase, insert domain"/>
    <property type="match status" value="1"/>
</dbReference>
<dbReference type="GO" id="GO:0006351">
    <property type="term" value="P:DNA-templated transcription"/>
    <property type="evidence" value="ECO:0007669"/>
    <property type="project" value="InterPro"/>
</dbReference>
<organism evidence="5 6">
    <name type="scientific">candidate division WOR-3 bacterium</name>
    <dbReference type="NCBI Taxonomy" id="2052148"/>
    <lineage>
        <taxon>Bacteria</taxon>
        <taxon>Bacteria division WOR-3</taxon>
    </lineage>
</organism>
<dbReference type="CDD" id="cd06928">
    <property type="entry name" value="RNAP_alpha_NTD"/>
    <property type="match status" value="1"/>
</dbReference>
<keyword evidence="2" id="KW-0804">Transcription</keyword>
<reference evidence="5" key="1">
    <citation type="submission" date="2019-11" db="EMBL/GenBank/DDBJ databases">
        <title>Microbial mats filling the niche in hypersaline microbial mats.</title>
        <authorList>
            <person name="Wong H.L."/>
            <person name="Macleod F.I."/>
            <person name="White R.A. III"/>
            <person name="Burns B.P."/>
        </authorList>
    </citation>
    <scope>NUCLEOTIDE SEQUENCE</scope>
    <source>
        <strain evidence="5">Bin_327</strain>
    </source>
</reference>
<evidence type="ECO:0000313" key="6">
    <source>
        <dbReference type="Proteomes" id="UP000630660"/>
    </source>
</evidence>
<evidence type="ECO:0000256" key="2">
    <source>
        <dbReference type="ARBA" id="ARBA00023163"/>
    </source>
</evidence>
<sequence length="337" mass="37852">MEGLVSERRKYIKIPETVEVDREVLTPDFGRFTLGPLARGWGWTMGTVIRRAMLSSVEGVAPTQLRIDGVIHEFSTLEGVLEDVPLIVLNVKKLRFKLEGEGPEYARLHATSPSEYKGGDLELSPNLTLVNKDQHLLTVTVDNRPAHLEIKLERGRGYENQETVKKRSPGEPEGTIFLDAFYSPVRRVKLDVTNVRYGERTDYEQIVFEVATDGTISPEQTLSQTADLLKGHVEALYSIAEPKDESSDSLEVERPEWMDMKVESLEVPQTVKKVLADHGLKTVSEVVSLTEAEIVGWGEIKPRSFAILRSRIQDLGAEFASDEKKSDADDEEEEDET</sequence>
<dbReference type="SUPFAM" id="SSF56553">
    <property type="entry name" value="Insert subdomain of RNA polymerase alpha subunit"/>
    <property type="match status" value="1"/>
</dbReference>
<feature type="domain" description="DNA-directed RNA polymerase RpoA/D/Rpb3-type" evidence="4">
    <location>
        <begin position="29"/>
        <end position="239"/>
    </location>
</feature>
<name>A0A9D5KAR1_UNCW3</name>
<dbReference type="GO" id="GO:0003899">
    <property type="term" value="F:DNA-directed RNA polymerase activity"/>
    <property type="evidence" value="ECO:0007669"/>
    <property type="project" value="InterPro"/>
</dbReference>
<dbReference type="InterPro" id="IPR011263">
    <property type="entry name" value="DNA-dir_RNA_pol_RpoA/D/Rpb3"/>
</dbReference>
<dbReference type="GO" id="GO:0000428">
    <property type="term" value="C:DNA-directed RNA polymerase complex"/>
    <property type="evidence" value="ECO:0007669"/>
    <property type="project" value="UniProtKB-KW"/>
</dbReference>
<dbReference type="EMBL" id="WJKJ01000345">
    <property type="protein sequence ID" value="MBD3365632.1"/>
    <property type="molecule type" value="Genomic_DNA"/>
</dbReference>
<dbReference type="Pfam" id="PF01193">
    <property type="entry name" value="RNA_pol_L"/>
    <property type="match status" value="1"/>
</dbReference>
<dbReference type="InterPro" id="IPR011262">
    <property type="entry name" value="DNA-dir_RNA_pol_insert"/>
</dbReference>
<gene>
    <name evidence="5" type="ORF">GF359_10505</name>
</gene>
<proteinExistence type="predicted"/>
<dbReference type="InterPro" id="IPR036603">
    <property type="entry name" value="RBP11-like"/>
</dbReference>
<dbReference type="SUPFAM" id="SSF47789">
    <property type="entry name" value="C-terminal domain of RNA polymerase alpha subunit"/>
    <property type="match status" value="1"/>
</dbReference>
<feature type="compositionally biased region" description="Acidic residues" evidence="3">
    <location>
        <begin position="328"/>
        <end position="337"/>
    </location>
</feature>
<dbReference type="InterPro" id="IPR036643">
    <property type="entry name" value="RNApol_insert_sf"/>
</dbReference>